<name>A0A512AUQ7_9BACT</name>
<dbReference type="RefSeq" id="WP_146895766.1">
    <property type="nucleotide sequence ID" value="NZ_BJYS01000005.1"/>
</dbReference>
<reference evidence="1 2" key="1">
    <citation type="submission" date="2019-07" db="EMBL/GenBank/DDBJ databases">
        <title>Whole genome shotgun sequence of Adhaeribacter aerolatus NBRC 106133.</title>
        <authorList>
            <person name="Hosoyama A."/>
            <person name="Uohara A."/>
            <person name="Ohji S."/>
            <person name="Ichikawa N."/>
        </authorList>
    </citation>
    <scope>NUCLEOTIDE SEQUENCE [LARGE SCALE GENOMIC DNA]</scope>
    <source>
        <strain evidence="1 2">NBRC 106133</strain>
    </source>
</reference>
<gene>
    <name evidence="1" type="ORF">AAE02nite_11080</name>
</gene>
<dbReference type="PROSITE" id="PS51257">
    <property type="entry name" value="PROKAR_LIPOPROTEIN"/>
    <property type="match status" value="1"/>
</dbReference>
<proteinExistence type="predicted"/>
<evidence type="ECO:0008006" key="3">
    <source>
        <dbReference type="Google" id="ProtNLM"/>
    </source>
</evidence>
<protein>
    <recommendedName>
        <fullName evidence="3">Lipoprotein</fullName>
    </recommendedName>
</protein>
<organism evidence="1 2">
    <name type="scientific">Adhaeribacter aerolatus</name>
    <dbReference type="NCBI Taxonomy" id="670289"/>
    <lineage>
        <taxon>Bacteria</taxon>
        <taxon>Pseudomonadati</taxon>
        <taxon>Bacteroidota</taxon>
        <taxon>Cytophagia</taxon>
        <taxon>Cytophagales</taxon>
        <taxon>Hymenobacteraceae</taxon>
        <taxon>Adhaeribacter</taxon>
    </lineage>
</organism>
<keyword evidence="2" id="KW-1185">Reference proteome</keyword>
<comment type="caution">
    <text evidence="1">The sequence shown here is derived from an EMBL/GenBank/DDBJ whole genome shotgun (WGS) entry which is preliminary data.</text>
</comment>
<evidence type="ECO:0000313" key="1">
    <source>
        <dbReference type="EMBL" id="GEO03444.1"/>
    </source>
</evidence>
<dbReference type="EMBL" id="BJYS01000005">
    <property type="protein sequence ID" value="GEO03444.1"/>
    <property type="molecule type" value="Genomic_DNA"/>
</dbReference>
<dbReference type="Proteomes" id="UP000321532">
    <property type="component" value="Unassembled WGS sequence"/>
</dbReference>
<accession>A0A512AUQ7</accession>
<dbReference type="OrthoDB" id="1098690at2"/>
<dbReference type="AlphaFoldDB" id="A0A512AUQ7"/>
<evidence type="ECO:0000313" key="2">
    <source>
        <dbReference type="Proteomes" id="UP000321532"/>
    </source>
</evidence>
<sequence>MKKIFLFATALSLMAFSCEKEEDQVLLLNNTCTVNRPLEELAWLKAEVQRQEQSTSDVAKYFYIQQAEYKQQTVFIYNSCCPMCSIIVPVYNCQGELLFYLSDKPEEGQNIKNTKVIWKPKNYACTDK</sequence>